<comment type="caution">
    <text evidence="12">The sequence shown here is derived from an EMBL/GenBank/DDBJ whole genome shotgun (WGS) entry which is preliminary data.</text>
</comment>
<dbReference type="eggNOG" id="COG3976">
    <property type="taxonomic scope" value="Bacteria"/>
</dbReference>
<evidence type="ECO:0000256" key="5">
    <source>
        <dbReference type="ARBA" id="ARBA00015872"/>
    </source>
</evidence>
<keyword evidence="8" id="KW-0560">Oxidoreductase</keyword>
<dbReference type="InterPro" id="IPR036188">
    <property type="entry name" value="FAD/NAD-bd_sf"/>
</dbReference>
<dbReference type="AlphaFoldDB" id="A6NT32"/>
<dbReference type="Pfam" id="PF04205">
    <property type="entry name" value="FMN_bind"/>
    <property type="match status" value="2"/>
</dbReference>
<evidence type="ECO:0000313" key="12">
    <source>
        <dbReference type="EMBL" id="EDN00595.1"/>
    </source>
</evidence>
<dbReference type="PANTHER" id="PTHR43400">
    <property type="entry name" value="FUMARATE REDUCTASE"/>
    <property type="match status" value="1"/>
</dbReference>
<dbReference type="Pfam" id="PF00890">
    <property type="entry name" value="FAD_binding_2"/>
    <property type="match status" value="1"/>
</dbReference>
<dbReference type="Gene3D" id="3.90.1010.20">
    <property type="match status" value="2"/>
</dbReference>
<evidence type="ECO:0000256" key="4">
    <source>
        <dbReference type="ARBA" id="ARBA00013137"/>
    </source>
</evidence>
<dbReference type="InterPro" id="IPR003953">
    <property type="entry name" value="FAD-dep_OxRdtase_2_FAD-bd"/>
</dbReference>
<comment type="cofactor">
    <cofactor evidence="2">
        <name>FAD</name>
        <dbReference type="ChEBI" id="CHEBI:57692"/>
    </cofactor>
</comment>
<dbReference type="GO" id="GO:0033765">
    <property type="term" value="F:steroid dehydrogenase activity, acting on the CH-CH group of donors"/>
    <property type="evidence" value="ECO:0007669"/>
    <property type="project" value="UniProtKB-ARBA"/>
</dbReference>
<dbReference type="InterPro" id="IPR007329">
    <property type="entry name" value="FMN-bd"/>
</dbReference>
<dbReference type="Gene3D" id="3.90.700.10">
    <property type="entry name" value="Succinate dehydrogenase/fumarate reductase flavoprotein, catalytic domain"/>
    <property type="match status" value="1"/>
</dbReference>
<evidence type="ECO:0000256" key="3">
    <source>
        <dbReference type="ARBA" id="ARBA00008040"/>
    </source>
</evidence>
<evidence type="ECO:0000256" key="7">
    <source>
        <dbReference type="ARBA" id="ARBA00022827"/>
    </source>
</evidence>
<dbReference type="GO" id="GO:0016020">
    <property type="term" value="C:membrane"/>
    <property type="evidence" value="ECO:0007669"/>
    <property type="project" value="InterPro"/>
</dbReference>
<dbReference type="EMBL" id="AAXG02000010">
    <property type="protein sequence ID" value="EDN00595.1"/>
    <property type="molecule type" value="Genomic_DNA"/>
</dbReference>
<comment type="catalytic activity">
    <reaction evidence="9">
        <text>dihydrourocanate + A = urocanate + AH2</text>
        <dbReference type="Rhea" id="RHEA:36059"/>
        <dbReference type="ChEBI" id="CHEBI:13193"/>
        <dbReference type="ChEBI" id="CHEBI:17499"/>
        <dbReference type="ChEBI" id="CHEBI:27247"/>
        <dbReference type="ChEBI" id="CHEBI:72991"/>
        <dbReference type="EC" id="1.3.99.33"/>
    </reaction>
</comment>
<dbReference type="GO" id="GO:0010181">
    <property type="term" value="F:FMN binding"/>
    <property type="evidence" value="ECO:0007669"/>
    <property type="project" value="InterPro"/>
</dbReference>
<feature type="domain" description="FMN-binding" evidence="11">
    <location>
        <begin position="151"/>
        <end position="225"/>
    </location>
</feature>
<dbReference type="EC" id="1.3.99.33" evidence="4"/>
<dbReference type="RefSeq" id="WP_006571909.1">
    <property type="nucleotide sequence ID" value="NZ_AAXG02000010.1"/>
</dbReference>
<feature type="chain" id="PRO_5002697710" description="Urocanate reductase" evidence="10">
    <location>
        <begin position="25"/>
        <end position="716"/>
    </location>
</feature>
<evidence type="ECO:0000256" key="8">
    <source>
        <dbReference type="ARBA" id="ARBA00023002"/>
    </source>
</evidence>
<dbReference type="SMART" id="SM00900">
    <property type="entry name" value="FMN_bind"/>
    <property type="match status" value="2"/>
</dbReference>
<accession>A6NT32</accession>
<keyword evidence="10" id="KW-0732">Signal</keyword>
<feature type="signal peptide" evidence="10">
    <location>
        <begin position="1"/>
        <end position="24"/>
    </location>
</feature>
<gene>
    <name evidence="12" type="ORF">BACCAP_01361</name>
</gene>
<dbReference type="OrthoDB" id="9806398at2"/>
<dbReference type="Gene3D" id="3.50.50.60">
    <property type="entry name" value="FAD/NAD(P)-binding domain"/>
    <property type="match status" value="1"/>
</dbReference>
<dbReference type="eggNOG" id="COG1053">
    <property type="taxonomic scope" value="Bacteria"/>
</dbReference>
<dbReference type="PROSITE" id="PS51257">
    <property type="entry name" value="PROKAR_LIPOPROTEIN"/>
    <property type="match status" value="1"/>
</dbReference>
<keyword evidence="6" id="KW-0285">Flavoprotein</keyword>
<dbReference type="STRING" id="411467.BACCAP_01361"/>
<comment type="similarity">
    <text evidence="3">Belongs to the FAD-dependent oxidoreductase 2 family. FRD/SDH subfamily.</text>
</comment>
<keyword evidence="7" id="KW-0274">FAD</keyword>
<dbReference type="InterPro" id="IPR027477">
    <property type="entry name" value="Succ_DH/fumarate_Rdtase_cat_sf"/>
</dbReference>
<evidence type="ECO:0000256" key="1">
    <source>
        <dbReference type="ARBA" id="ARBA00001917"/>
    </source>
</evidence>
<protein>
    <recommendedName>
        <fullName evidence="5">Urocanate reductase</fullName>
        <ecNumber evidence="4">1.3.99.33</ecNumber>
    </recommendedName>
</protein>
<name>A6NT32_9FIRM</name>
<evidence type="ECO:0000256" key="10">
    <source>
        <dbReference type="SAM" id="SignalP"/>
    </source>
</evidence>
<evidence type="ECO:0000313" key="13">
    <source>
        <dbReference type="Proteomes" id="UP000003639"/>
    </source>
</evidence>
<dbReference type="Proteomes" id="UP000003639">
    <property type="component" value="Unassembled WGS sequence"/>
</dbReference>
<keyword evidence="13" id="KW-1185">Reference proteome</keyword>
<evidence type="ECO:0000256" key="9">
    <source>
        <dbReference type="ARBA" id="ARBA00049922"/>
    </source>
</evidence>
<sequence length="716" mass="75466">MKKLSRAVSLVLAGSLLTAVTACTNETQPSTTPTGTPAPTAEAGIYTPGTYTGSAQGFGGLVSAEITVDANAITAVTLTGADETPDIGGKALEKLTASVQEKGAEFDSISGATYTSDAVRSAVTDALAQAKGEATAAGTVADGKYTVEVIGHEGTIVVTTMFVDGKITSVTVPSNNETVGVGTYAVERIPGRIVEAQSVNVDEVSGATITSTAIKQGVSEAIKLAGGNLADFSAAPEAPEVVPEEVTEDVDVVIMGAGTAGLLAAARLMEAGVENVILFEKTDIPGGSMAMAFGGFVCTDSQTWANWGLGREATTMCGPWEVAESMLLKIVKPDENGNARTELPWLKQMYQNSGKLYDWMVNIGVGFYTLGVKSAYTSPYFSPGCYEGGAGYAMQFFVDRITHQGARIIYNTPVTDLIQDETGRIVGVKAQGEDGKSWTVTADAVMLASGSFAKNKEMLEQYHTEWADSYFSCPESLTGDGIQLALKYGGVMDYQQAYLPGFLASYDSHFELAFMHYTTPGIIVNVNGDQFGNIMKSNHAVMSAAKADPANGDTFYFIFDDDAAASTRNNAAYGFNTYEGIFEKGEAVHYDSVAEASAALNLPNLQATIDTNNALAIQGPEAADEWGRTKLPYIDTREGVWAIRVDPNVYLTTAGIRVDMQSHVLNADNEIIPGLYAAGDVIGAYEERDGQNYGNGFDAAVSFGAICGDVMAAEIQ</sequence>
<dbReference type="InterPro" id="IPR050315">
    <property type="entry name" value="FAD-oxidoreductase_2"/>
</dbReference>
<dbReference type="SUPFAM" id="SSF56425">
    <property type="entry name" value="Succinate dehydrogenase/fumarate reductase flavoprotein, catalytic domain"/>
    <property type="match status" value="1"/>
</dbReference>
<reference evidence="12 13" key="2">
    <citation type="submission" date="2007-06" db="EMBL/GenBank/DDBJ databases">
        <title>Draft genome sequence of Pseudoflavonifractor capillosus ATCC 29799.</title>
        <authorList>
            <person name="Sudarsanam P."/>
            <person name="Ley R."/>
            <person name="Guruge J."/>
            <person name="Turnbaugh P.J."/>
            <person name="Mahowald M."/>
            <person name="Liep D."/>
            <person name="Gordon J."/>
        </authorList>
    </citation>
    <scope>NUCLEOTIDE SEQUENCE [LARGE SCALE GENOMIC DNA]</scope>
    <source>
        <strain evidence="12 13">ATCC 29799</strain>
    </source>
</reference>
<dbReference type="PRINTS" id="PR00368">
    <property type="entry name" value="FADPNR"/>
</dbReference>
<reference evidence="12 13" key="1">
    <citation type="submission" date="2007-04" db="EMBL/GenBank/DDBJ databases">
        <authorList>
            <person name="Fulton L."/>
            <person name="Clifton S."/>
            <person name="Fulton B."/>
            <person name="Xu J."/>
            <person name="Minx P."/>
            <person name="Pepin K.H."/>
            <person name="Johnson M."/>
            <person name="Thiruvilangam P."/>
            <person name="Bhonagiri V."/>
            <person name="Nash W.E."/>
            <person name="Mardis E.R."/>
            <person name="Wilson R.K."/>
        </authorList>
    </citation>
    <scope>NUCLEOTIDE SEQUENCE [LARGE SCALE GENOMIC DNA]</scope>
    <source>
        <strain evidence="12 13">ATCC 29799</strain>
    </source>
</reference>
<comment type="cofactor">
    <cofactor evidence="1">
        <name>FMN</name>
        <dbReference type="ChEBI" id="CHEBI:58210"/>
    </cofactor>
</comment>
<evidence type="ECO:0000256" key="2">
    <source>
        <dbReference type="ARBA" id="ARBA00001974"/>
    </source>
</evidence>
<organism evidence="12 13">
    <name type="scientific">Pseudoflavonifractor capillosus ATCC 29799</name>
    <dbReference type="NCBI Taxonomy" id="411467"/>
    <lineage>
        <taxon>Bacteria</taxon>
        <taxon>Bacillati</taxon>
        <taxon>Bacillota</taxon>
        <taxon>Clostridia</taxon>
        <taxon>Eubacteriales</taxon>
        <taxon>Oscillospiraceae</taxon>
        <taxon>Pseudoflavonifractor</taxon>
    </lineage>
</organism>
<dbReference type="SUPFAM" id="SSF51905">
    <property type="entry name" value="FAD/NAD(P)-binding domain"/>
    <property type="match status" value="1"/>
</dbReference>
<feature type="domain" description="FMN-binding" evidence="11">
    <location>
        <begin position="57"/>
        <end position="130"/>
    </location>
</feature>
<evidence type="ECO:0000259" key="11">
    <source>
        <dbReference type="SMART" id="SM00900"/>
    </source>
</evidence>
<dbReference type="PANTHER" id="PTHR43400:SF7">
    <property type="entry name" value="FAD-DEPENDENT OXIDOREDUCTASE 2 FAD BINDING DOMAIN-CONTAINING PROTEIN"/>
    <property type="match status" value="1"/>
</dbReference>
<proteinExistence type="inferred from homology"/>
<evidence type="ECO:0000256" key="6">
    <source>
        <dbReference type="ARBA" id="ARBA00022630"/>
    </source>
</evidence>